<sequence length="185" mass="21046">MCWLGDPCNSTPADRTPNIRTDQTAFRAYRLLCQPISAEDVEKKIMHFEDENGGLTAHLHTGGEDVFAADTYSILVSGSPRSTAYFADGPHSTEYYFTKKPEDSRIWKWISIRDAVLRVGDQFRDLHEAFPQDWVVALALESFQFMIGDNAHLMMFDTHCSEPQLFEATCDHYSLNFLTELSAPQ</sequence>
<evidence type="ECO:0000313" key="2">
    <source>
        <dbReference type="Proteomes" id="UP000800092"/>
    </source>
</evidence>
<protein>
    <submittedName>
        <fullName evidence="1">Uncharacterized protein</fullName>
    </submittedName>
</protein>
<accession>A0A6A6H7T5</accession>
<reference evidence="1" key="1">
    <citation type="journal article" date="2020" name="Stud. Mycol.">
        <title>101 Dothideomycetes genomes: a test case for predicting lifestyles and emergence of pathogens.</title>
        <authorList>
            <person name="Haridas S."/>
            <person name="Albert R."/>
            <person name="Binder M."/>
            <person name="Bloem J."/>
            <person name="Labutti K."/>
            <person name="Salamov A."/>
            <person name="Andreopoulos B."/>
            <person name="Baker S."/>
            <person name="Barry K."/>
            <person name="Bills G."/>
            <person name="Bluhm B."/>
            <person name="Cannon C."/>
            <person name="Castanera R."/>
            <person name="Culley D."/>
            <person name="Daum C."/>
            <person name="Ezra D."/>
            <person name="Gonzalez J."/>
            <person name="Henrissat B."/>
            <person name="Kuo A."/>
            <person name="Liang C."/>
            <person name="Lipzen A."/>
            <person name="Lutzoni F."/>
            <person name="Magnuson J."/>
            <person name="Mondo S."/>
            <person name="Nolan M."/>
            <person name="Ohm R."/>
            <person name="Pangilinan J."/>
            <person name="Park H.-J."/>
            <person name="Ramirez L."/>
            <person name="Alfaro M."/>
            <person name="Sun H."/>
            <person name="Tritt A."/>
            <person name="Yoshinaga Y."/>
            <person name="Zwiers L.-H."/>
            <person name="Turgeon B."/>
            <person name="Goodwin S."/>
            <person name="Spatafora J."/>
            <person name="Crous P."/>
            <person name="Grigoriev I."/>
        </authorList>
    </citation>
    <scope>NUCLEOTIDE SEQUENCE</scope>
    <source>
        <strain evidence="1">Tuck. ex Michener</strain>
    </source>
</reference>
<gene>
    <name evidence="1" type="ORF">EV356DRAFT_515608</name>
</gene>
<keyword evidence="2" id="KW-1185">Reference proteome</keyword>
<dbReference type="Proteomes" id="UP000800092">
    <property type="component" value="Unassembled WGS sequence"/>
</dbReference>
<evidence type="ECO:0000313" key="1">
    <source>
        <dbReference type="EMBL" id="KAF2234174.1"/>
    </source>
</evidence>
<dbReference type="EMBL" id="ML991800">
    <property type="protein sequence ID" value="KAF2234174.1"/>
    <property type="molecule type" value="Genomic_DNA"/>
</dbReference>
<dbReference type="AlphaFoldDB" id="A0A6A6H7T5"/>
<organism evidence="1 2">
    <name type="scientific">Viridothelium virens</name>
    <name type="common">Speckled blister lichen</name>
    <name type="synonym">Trypethelium virens</name>
    <dbReference type="NCBI Taxonomy" id="1048519"/>
    <lineage>
        <taxon>Eukaryota</taxon>
        <taxon>Fungi</taxon>
        <taxon>Dikarya</taxon>
        <taxon>Ascomycota</taxon>
        <taxon>Pezizomycotina</taxon>
        <taxon>Dothideomycetes</taxon>
        <taxon>Dothideomycetes incertae sedis</taxon>
        <taxon>Trypetheliales</taxon>
        <taxon>Trypetheliaceae</taxon>
        <taxon>Viridothelium</taxon>
    </lineage>
</organism>
<proteinExistence type="predicted"/>
<name>A0A6A6H7T5_VIRVR</name>